<proteinExistence type="predicted"/>
<gene>
    <name evidence="1" type="ORF">DPMN_020962</name>
</gene>
<organism evidence="1 2">
    <name type="scientific">Dreissena polymorpha</name>
    <name type="common">Zebra mussel</name>
    <name type="synonym">Mytilus polymorpha</name>
    <dbReference type="NCBI Taxonomy" id="45954"/>
    <lineage>
        <taxon>Eukaryota</taxon>
        <taxon>Metazoa</taxon>
        <taxon>Spiralia</taxon>
        <taxon>Lophotrochozoa</taxon>
        <taxon>Mollusca</taxon>
        <taxon>Bivalvia</taxon>
        <taxon>Autobranchia</taxon>
        <taxon>Heteroconchia</taxon>
        <taxon>Euheterodonta</taxon>
        <taxon>Imparidentia</taxon>
        <taxon>Neoheterodontei</taxon>
        <taxon>Myida</taxon>
        <taxon>Dreissenoidea</taxon>
        <taxon>Dreissenidae</taxon>
        <taxon>Dreissena</taxon>
    </lineage>
</organism>
<reference evidence="1" key="2">
    <citation type="submission" date="2020-11" db="EMBL/GenBank/DDBJ databases">
        <authorList>
            <person name="McCartney M.A."/>
            <person name="Auch B."/>
            <person name="Kono T."/>
            <person name="Mallez S."/>
            <person name="Becker A."/>
            <person name="Gohl D.M."/>
            <person name="Silverstein K.A.T."/>
            <person name="Koren S."/>
            <person name="Bechman K.B."/>
            <person name="Herman A."/>
            <person name="Abrahante J.E."/>
            <person name="Garbe J."/>
        </authorList>
    </citation>
    <scope>NUCLEOTIDE SEQUENCE</scope>
    <source>
        <strain evidence="1">Duluth1</strain>
        <tissue evidence="1">Whole animal</tissue>
    </source>
</reference>
<evidence type="ECO:0000313" key="1">
    <source>
        <dbReference type="EMBL" id="KAH3896781.1"/>
    </source>
</evidence>
<sequence>MKYMMTIAYVSVGFCGVDSGRVGGCGEKTCTSNNGGRCCDVGMVAVVPNVVVVAVLRWW</sequence>
<dbReference type="AlphaFoldDB" id="A0A9D4NL94"/>
<comment type="caution">
    <text evidence="1">The sequence shown here is derived from an EMBL/GenBank/DDBJ whole genome shotgun (WGS) entry which is preliminary data.</text>
</comment>
<protein>
    <submittedName>
        <fullName evidence="1">Uncharacterized protein</fullName>
    </submittedName>
</protein>
<dbReference type="Proteomes" id="UP000828390">
    <property type="component" value="Unassembled WGS sequence"/>
</dbReference>
<evidence type="ECO:0000313" key="2">
    <source>
        <dbReference type="Proteomes" id="UP000828390"/>
    </source>
</evidence>
<accession>A0A9D4NL94</accession>
<keyword evidence="2" id="KW-1185">Reference proteome</keyword>
<name>A0A9D4NL94_DREPO</name>
<dbReference type="EMBL" id="JAIWYP010000001">
    <property type="protein sequence ID" value="KAH3896781.1"/>
    <property type="molecule type" value="Genomic_DNA"/>
</dbReference>
<reference evidence="1" key="1">
    <citation type="journal article" date="2019" name="bioRxiv">
        <title>The Genome of the Zebra Mussel, Dreissena polymorpha: A Resource for Invasive Species Research.</title>
        <authorList>
            <person name="McCartney M.A."/>
            <person name="Auch B."/>
            <person name="Kono T."/>
            <person name="Mallez S."/>
            <person name="Zhang Y."/>
            <person name="Obille A."/>
            <person name="Becker A."/>
            <person name="Abrahante J.E."/>
            <person name="Garbe J."/>
            <person name="Badalamenti J.P."/>
            <person name="Herman A."/>
            <person name="Mangelson H."/>
            <person name="Liachko I."/>
            <person name="Sullivan S."/>
            <person name="Sone E.D."/>
            <person name="Koren S."/>
            <person name="Silverstein K.A.T."/>
            <person name="Beckman K.B."/>
            <person name="Gohl D.M."/>
        </authorList>
    </citation>
    <scope>NUCLEOTIDE SEQUENCE</scope>
    <source>
        <strain evidence="1">Duluth1</strain>
        <tissue evidence="1">Whole animal</tissue>
    </source>
</reference>